<accession>A0A238GZ44</accession>
<organism evidence="1 2">
    <name type="scientific">Burkholderia singularis</name>
    <dbReference type="NCBI Taxonomy" id="1503053"/>
    <lineage>
        <taxon>Bacteria</taxon>
        <taxon>Pseudomonadati</taxon>
        <taxon>Pseudomonadota</taxon>
        <taxon>Betaproteobacteria</taxon>
        <taxon>Burkholderiales</taxon>
        <taxon>Burkholderiaceae</taxon>
        <taxon>Burkholderia</taxon>
        <taxon>pseudomallei group</taxon>
    </lineage>
</organism>
<proteinExistence type="predicted"/>
<dbReference type="EMBL" id="FXAN01000013">
    <property type="protein sequence ID" value="SMF98202.1"/>
    <property type="molecule type" value="Genomic_DNA"/>
</dbReference>
<evidence type="ECO:0000313" key="2">
    <source>
        <dbReference type="Proteomes" id="UP000198460"/>
    </source>
</evidence>
<sequence>MTGRPLSAASRSACAAENEGEVERSHRVIVAGRAIMRLA</sequence>
<protein>
    <submittedName>
        <fullName evidence="1">Uncharacterized protein</fullName>
    </submittedName>
</protein>
<dbReference type="Proteomes" id="UP000198460">
    <property type="component" value="Unassembled WGS sequence"/>
</dbReference>
<gene>
    <name evidence="1" type="ORF">BSIN_1493</name>
</gene>
<evidence type="ECO:0000313" key="1">
    <source>
        <dbReference type="EMBL" id="SMF98202.1"/>
    </source>
</evidence>
<reference evidence="1 2" key="1">
    <citation type="submission" date="2017-04" db="EMBL/GenBank/DDBJ databases">
        <authorList>
            <person name="Afonso C.L."/>
            <person name="Miller P.J."/>
            <person name="Scott M.A."/>
            <person name="Spackman E."/>
            <person name="Goraichik I."/>
            <person name="Dimitrov K.M."/>
            <person name="Suarez D.L."/>
            <person name="Swayne D.E."/>
        </authorList>
    </citation>
    <scope>NUCLEOTIDE SEQUENCE [LARGE SCALE GENOMIC DNA]</scope>
    <source>
        <strain evidence="1">LMG 28154</strain>
    </source>
</reference>
<name>A0A238GZ44_9BURK</name>
<dbReference type="AlphaFoldDB" id="A0A238GZ44"/>